<evidence type="ECO:0000256" key="6">
    <source>
        <dbReference type="ARBA" id="ARBA00022840"/>
    </source>
</evidence>
<comment type="caution">
    <text evidence="10">The sequence shown here is derived from an EMBL/GenBank/DDBJ whole genome shotgun (WGS) entry which is preliminary data.</text>
</comment>
<evidence type="ECO:0000259" key="9">
    <source>
        <dbReference type="PROSITE" id="PS51459"/>
    </source>
</evidence>
<keyword evidence="11" id="KW-1185">Reference proteome</keyword>
<dbReference type="InterPro" id="IPR040198">
    <property type="entry name" value="Fido_containing"/>
</dbReference>
<evidence type="ECO:0000256" key="5">
    <source>
        <dbReference type="ARBA" id="ARBA00022803"/>
    </source>
</evidence>
<feature type="domain" description="Fido" evidence="9">
    <location>
        <begin position="94"/>
        <end position="238"/>
    </location>
</feature>
<dbReference type="PROSITE" id="PS51459">
    <property type="entry name" value="FIDO"/>
    <property type="match status" value="1"/>
</dbReference>
<organism evidence="10 11">
    <name type="scientific">Olsenella profusa</name>
    <dbReference type="NCBI Taxonomy" id="138595"/>
    <lineage>
        <taxon>Bacteria</taxon>
        <taxon>Bacillati</taxon>
        <taxon>Actinomycetota</taxon>
        <taxon>Coriobacteriia</taxon>
        <taxon>Coriobacteriales</taxon>
        <taxon>Atopobiaceae</taxon>
        <taxon>Olsenella</taxon>
    </lineage>
</organism>
<dbReference type="PANTHER" id="PTHR13504:SF34">
    <property type="entry name" value="PROTEIN ADENYLYLTRANSFERASE FICD"/>
    <property type="match status" value="1"/>
</dbReference>
<evidence type="ECO:0000256" key="2">
    <source>
        <dbReference type="ARBA" id="ARBA00022692"/>
    </source>
</evidence>
<evidence type="ECO:0000313" key="11">
    <source>
        <dbReference type="Proteomes" id="UP000712527"/>
    </source>
</evidence>
<evidence type="ECO:0000256" key="4">
    <source>
        <dbReference type="ARBA" id="ARBA00022741"/>
    </source>
</evidence>
<proteinExistence type="predicted"/>
<dbReference type="EMBL" id="JACSNQ010000001">
    <property type="protein sequence ID" value="MBM6773992.1"/>
    <property type="molecule type" value="Genomic_DNA"/>
</dbReference>
<dbReference type="Pfam" id="PF02661">
    <property type="entry name" value="Fic"/>
    <property type="match status" value="1"/>
</dbReference>
<keyword evidence="7" id="KW-1133">Transmembrane helix</keyword>
<dbReference type="PANTHER" id="PTHR13504">
    <property type="entry name" value="FIDO DOMAIN-CONTAINING PROTEIN DDB_G0283145"/>
    <property type="match status" value="1"/>
</dbReference>
<accession>A0ABS2EZD4</accession>
<keyword evidence="3" id="KW-0677">Repeat</keyword>
<protein>
    <submittedName>
        <fullName evidence="10">Fic family protein</fullName>
    </submittedName>
</protein>
<dbReference type="InterPro" id="IPR036597">
    <property type="entry name" value="Fido-like_dom_sf"/>
</dbReference>
<evidence type="ECO:0000256" key="3">
    <source>
        <dbReference type="ARBA" id="ARBA00022737"/>
    </source>
</evidence>
<evidence type="ECO:0000256" key="8">
    <source>
        <dbReference type="ARBA" id="ARBA00023136"/>
    </source>
</evidence>
<dbReference type="RefSeq" id="WP_204792342.1">
    <property type="nucleotide sequence ID" value="NZ_JACSNQ010000001.1"/>
</dbReference>
<sequence>MSDSITQTYHDLRDQWDALTDERREVLLAGFVPDYVYNSEKIENPELTFATAREVVERGAVTGYTGDCQLLTETYNLKVSWELARAKLAEDPCLSEELVCQAQELVTMGTYSEKLLLAGERPGLFKLGNYVGGPASVGIPAVKVPHEVGVLADDVNTYLEEGRRSLTIAAFLHAKIFDIHPFADGNGRTARLLMNGVLLAMGMPPIVIHAQNHAAYHAALDVFHLEGDLNPLKRFLMTEAVLTWEGLLGEDA</sequence>
<evidence type="ECO:0000256" key="1">
    <source>
        <dbReference type="ARBA" id="ARBA00004167"/>
    </source>
</evidence>
<dbReference type="Proteomes" id="UP000712527">
    <property type="component" value="Unassembled WGS sequence"/>
</dbReference>
<keyword evidence="2" id="KW-0812">Transmembrane</keyword>
<keyword evidence="8" id="KW-0472">Membrane</keyword>
<name>A0ABS2EZD4_9ACTN</name>
<reference evidence="10 11" key="1">
    <citation type="journal article" date="2021" name="Sci. Rep.">
        <title>The distribution of antibiotic resistance genes in chicken gut microbiota commensals.</title>
        <authorList>
            <person name="Juricova H."/>
            <person name="Matiasovicova J."/>
            <person name="Kubasova T."/>
            <person name="Cejkova D."/>
            <person name="Rychlik I."/>
        </authorList>
    </citation>
    <scope>NUCLEOTIDE SEQUENCE [LARGE SCALE GENOMIC DNA]</scope>
    <source>
        <strain evidence="10 11">An794</strain>
    </source>
</reference>
<evidence type="ECO:0000313" key="10">
    <source>
        <dbReference type="EMBL" id="MBM6773992.1"/>
    </source>
</evidence>
<keyword evidence="4" id="KW-0547">Nucleotide-binding</keyword>
<gene>
    <name evidence="10" type="ORF">H9X80_00225</name>
</gene>
<dbReference type="Gene3D" id="1.10.3290.10">
    <property type="entry name" value="Fido-like domain"/>
    <property type="match status" value="1"/>
</dbReference>
<dbReference type="SUPFAM" id="SSF140931">
    <property type="entry name" value="Fic-like"/>
    <property type="match status" value="1"/>
</dbReference>
<dbReference type="InterPro" id="IPR003812">
    <property type="entry name" value="Fido"/>
</dbReference>
<evidence type="ECO:0000256" key="7">
    <source>
        <dbReference type="ARBA" id="ARBA00022989"/>
    </source>
</evidence>
<keyword evidence="6" id="KW-0067">ATP-binding</keyword>
<comment type="subcellular location">
    <subcellularLocation>
        <location evidence="1">Membrane</location>
        <topology evidence="1">Single-pass membrane protein</topology>
    </subcellularLocation>
</comment>
<keyword evidence="5" id="KW-0802">TPR repeat</keyword>